<evidence type="ECO:0000256" key="4">
    <source>
        <dbReference type="ARBA" id="ARBA00022827"/>
    </source>
</evidence>
<dbReference type="EMBL" id="JABXXR010000054">
    <property type="protein sequence ID" value="NVN40628.1"/>
    <property type="molecule type" value="Genomic_DNA"/>
</dbReference>
<proteinExistence type="inferred from homology"/>
<dbReference type="FunFam" id="1.10.45.10:FF:000001">
    <property type="entry name" value="D-lactate dehydrogenase mitochondrial"/>
    <property type="match status" value="1"/>
</dbReference>
<evidence type="ECO:0000256" key="3">
    <source>
        <dbReference type="ARBA" id="ARBA00022630"/>
    </source>
</evidence>
<evidence type="ECO:0000256" key="5">
    <source>
        <dbReference type="ARBA" id="ARBA00022946"/>
    </source>
</evidence>
<reference evidence="9 10" key="1">
    <citation type="submission" date="2020-06" db="EMBL/GenBank/DDBJ databases">
        <title>Description of novel acetic acid bacteria.</title>
        <authorList>
            <person name="Sombolestani A."/>
        </authorList>
    </citation>
    <scope>NUCLEOTIDE SEQUENCE [LARGE SCALE GENOMIC DNA]</scope>
    <source>
        <strain evidence="9 10">LMG 27010</strain>
    </source>
</reference>
<evidence type="ECO:0000256" key="7">
    <source>
        <dbReference type="ARBA" id="ARBA00038897"/>
    </source>
</evidence>
<dbReference type="FunFam" id="3.30.70.2740:FF:000001">
    <property type="entry name" value="D-lactate dehydrogenase mitochondrial"/>
    <property type="match status" value="1"/>
</dbReference>
<dbReference type="Proteomes" id="UP000585665">
    <property type="component" value="Unassembled WGS sequence"/>
</dbReference>
<keyword evidence="3" id="KW-0285">Flavoprotein</keyword>
<comment type="similarity">
    <text evidence="2">Belongs to the FAD-binding oxidoreductase/transferase type 4 family.</text>
</comment>
<dbReference type="GO" id="GO:1903457">
    <property type="term" value="P:lactate catabolic process"/>
    <property type="evidence" value="ECO:0007669"/>
    <property type="project" value="TreeGrafter"/>
</dbReference>
<dbReference type="GO" id="GO:0004458">
    <property type="term" value="F:D-lactate dehydrogenase (cytochrome) activity"/>
    <property type="evidence" value="ECO:0007669"/>
    <property type="project" value="UniProtKB-EC"/>
</dbReference>
<dbReference type="Gene3D" id="3.30.465.10">
    <property type="match status" value="1"/>
</dbReference>
<dbReference type="FunFam" id="3.30.465.10:FF:000016">
    <property type="entry name" value="probable D-lactate dehydrogenase, mitochondrial"/>
    <property type="match status" value="1"/>
</dbReference>
<name>A0A850P9N9_9PROT</name>
<dbReference type="SUPFAM" id="SSF55103">
    <property type="entry name" value="FAD-linked oxidases, C-terminal domain"/>
    <property type="match status" value="1"/>
</dbReference>
<dbReference type="SUPFAM" id="SSF56176">
    <property type="entry name" value="FAD-binding/transporter-associated domain-like"/>
    <property type="match status" value="1"/>
</dbReference>
<evidence type="ECO:0000259" key="8">
    <source>
        <dbReference type="PROSITE" id="PS51387"/>
    </source>
</evidence>
<dbReference type="AlphaFoldDB" id="A0A850P9N9"/>
<dbReference type="EC" id="1.1.2.4" evidence="7"/>
<dbReference type="GO" id="GO:0008720">
    <property type="term" value="F:D-lactate dehydrogenase (NAD+) activity"/>
    <property type="evidence" value="ECO:0007669"/>
    <property type="project" value="TreeGrafter"/>
</dbReference>
<dbReference type="InterPro" id="IPR036318">
    <property type="entry name" value="FAD-bd_PCMH-like_sf"/>
</dbReference>
<evidence type="ECO:0000256" key="2">
    <source>
        <dbReference type="ARBA" id="ARBA00008000"/>
    </source>
</evidence>
<dbReference type="Gene3D" id="3.30.70.2740">
    <property type="match status" value="1"/>
</dbReference>
<evidence type="ECO:0000256" key="6">
    <source>
        <dbReference type="ARBA" id="ARBA00023002"/>
    </source>
</evidence>
<protein>
    <recommendedName>
        <fullName evidence="7">D-lactate dehydrogenase (cytochrome)</fullName>
        <ecNumber evidence="7">1.1.2.4</ecNumber>
    </recommendedName>
</protein>
<dbReference type="InterPro" id="IPR016166">
    <property type="entry name" value="FAD-bd_PCMH"/>
</dbReference>
<dbReference type="Pfam" id="PF01565">
    <property type="entry name" value="FAD_binding_4"/>
    <property type="match status" value="1"/>
</dbReference>
<evidence type="ECO:0000256" key="1">
    <source>
        <dbReference type="ARBA" id="ARBA00001974"/>
    </source>
</evidence>
<sequence length="506" mass="54005">MRHVPPALPCWQASGPLDGTGHRLYAGSPPDRAAEGTTALPETAKPIERLATALAPHFGDRLTANSVVREQHSHGEGWRSPDATLQPELVIFAETTNEVARVLRECSTRGIAVTAFGGGTSLEGQTTPLRGGVSLDLSRMTRVIEMRPEDMTCRVEAGVTRQALNHDLRDMGLFFAVDPGGEATIGGMCATRASGTGAVRYGTIAENVSGLTVVTVDGRVLRTGGSVRKSSTGYDLTHLFIGSEGTLGIITEIQLRLHGIPESVVGATCQFETLSDAIDTAVMVMQSGLPVGRMEFLDEVQMDACIRYSKLDGLRALPSLFFEFHGTPTATREQAETVRAIVDDNRGFDFRWSASEAERLALWKARHAAYFAGTAYRPGWSCMTTDAIVPISRLTELMTGAKADIAASGLVAPILGHVGDGNFHTLILYPPEPGAYERAVALDHQIIARALALGGSASGEHGIGMAKQMFMTREHDANALDVMRAIKAALDPANLLNPGKLLPPAD</sequence>
<keyword evidence="4" id="KW-0274">FAD</keyword>
<keyword evidence="6" id="KW-0560">Oxidoreductase</keyword>
<dbReference type="InterPro" id="IPR006094">
    <property type="entry name" value="Oxid_FAD_bind_N"/>
</dbReference>
<evidence type="ECO:0000313" key="9">
    <source>
        <dbReference type="EMBL" id="NVN40628.1"/>
    </source>
</evidence>
<dbReference type="PANTHER" id="PTHR11748">
    <property type="entry name" value="D-LACTATE DEHYDROGENASE"/>
    <property type="match status" value="1"/>
</dbReference>
<dbReference type="Pfam" id="PF02913">
    <property type="entry name" value="FAD-oxidase_C"/>
    <property type="match status" value="1"/>
</dbReference>
<keyword evidence="5" id="KW-0809">Transit peptide</keyword>
<organism evidence="9 10">
    <name type="scientific">Ameyamaea chiangmaiensis</name>
    <dbReference type="NCBI Taxonomy" id="442969"/>
    <lineage>
        <taxon>Bacteria</taxon>
        <taxon>Pseudomonadati</taxon>
        <taxon>Pseudomonadota</taxon>
        <taxon>Alphaproteobacteria</taxon>
        <taxon>Acetobacterales</taxon>
        <taxon>Acetobacteraceae</taxon>
        <taxon>Ameyamaea</taxon>
    </lineage>
</organism>
<dbReference type="InterPro" id="IPR004113">
    <property type="entry name" value="FAD-bd_oxidored_4_C"/>
</dbReference>
<dbReference type="GO" id="GO:0071949">
    <property type="term" value="F:FAD binding"/>
    <property type="evidence" value="ECO:0007669"/>
    <property type="project" value="InterPro"/>
</dbReference>
<dbReference type="PROSITE" id="PS51387">
    <property type="entry name" value="FAD_PCMH"/>
    <property type="match status" value="1"/>
</dbReference>
<accession>A0A850P9N9</accession>
<dbReference type="InterPro" id="IPR016164">
    <property type="entry name" value="FAD-linked_Oxase-like_C"/>
</dbReference>
<dbReference type="Gene3D" id="1.10.45.10">
    <property type="entry name" value="Vanillyl-alcohol Oxidase, Chain A, domain 4"/>
    <property type="match status" value="1"/>
</dbReference>
<comment type="caution">
    <text evidence="9">The sequence shown here is derived from an EMBL/GenBank/DDBJ whole genome shotgun (WGS) entry which is preliminary data.</text>
</comment>
<keyword evidence="10" id="KW-1185">Reference proteome</keyword>
<comment type="cofactor">
    <cofactor evidence="1">
        <name>FAD</name>
        <dbReference type="ChEBI" id="CHEBI:57692"/>
    </cofactor>
</comment>
<gene>
    <name evidence="9" type="ORF">HUK82_08635</name>
</gene>
<evidence type="ECO:0000313" key="10">
    <source>
        <dbReference type="Proteomes" id="UP000585665"/>
    </source>
</evidence>
<feature type="domain" description="FAD-binding PCMH-type" evidence="8">
    <location>
        <begin position="83"/>
        <end position="260"/>
    </location>
</feature>
<dbReference type="InterPro" id="IPR016169">
    <property type="entry name" value="FAD-bd_PCMH_sub2"/>
</dbReference>
<dbReference type="InterPro" id="IPR016171">
    <property type="entry name" value="Vanillyl_alc_oxidase_C-sub2"/>
</dbReference>
<dbReference type="PANTHER" id="PTHR11748:SF111">
    <property type="entry name" value="D-LACTATE DEHYDROGENASE, MITOCHONDRIAL-RELATED"/>
    <property type="match status" value="1"/>
</dbReference>